<protein>
    <submittedName>
        <fullName evidence="1">Uncharacterized protein</fullName>
    </submittedName>
</protein>
<sequence length="231" mass="25986">MKKIYSGFFLWLLLSAVLGSWRPGVNRNFLRGDIVAYVQSDAAVDYLIPQNLEELEAGCTDIVQGVFRGTGNRQANQHVMAESDFTVEDGAGNVMLGALEFPDRTVTVSSLQITKVLKGGLRAGQAIPLGEEYHREEKDGKGKIYYNLDYLPSAAGREYLFFLNEDNDASSTFYGLYSPYSGAWGRYRVRSAEELKTRSVDSMIKWELEFGRDSADDYKSIYKEVIAKYMS</sequence>
<evidence type="ECO:0000313" key="2">
    <source>
        <dbReference type="Proteomes" id="UP000515909"/>
    </source>
</evidence>
<dbReference type="AlphaFoldDB" id="A0A7G8T6C5"/>
<accession>A0A7G8T6C5</accession>
<evidence type="ECO:0000313" key="1">
    <source>
        <dbReference type="EMBL" id="QNK39166.1"/>
    </source>
</evidence>
<dbReference type="Proteomes" id="UP000515909">
    <property type="component" value="Chromosome"/>
</dbReference>
<proteinExistence type="predicted"/>
<dbReference type="KEGG" id="cfem:HCR03_10275"/>
<dbReference type="RefSeq" id="WP_187034184.1">
    <property type="nucleotide sequence ID" value="NZ_CP060286.1"/>
</dbReference>
<reference evidence="1 2" key="1">
    <citation type="submission" date="2020-08" db="EMBL/GenBank/DDBJ databases">
        <title>The isolate Caproiciproducens sp. 7D4C2 produces n-caproate at mildly acidic conditions from hexoses: genome and rBOX comparison with related strains and chain-elongating bacteria.</title>
        <authorList>
            <person name="Esquivel-Elizondo S."/>
            <person name="Bagci C."/>
            <person name="Temovska M."/>
            <person name="Jeon B.S."/>
            <person name="Bessarab I."/>
            <person name="Williams R.B.H."/>
            <person name="Huson D.H."/>
            <person name="Angenent L.T."/>
        </authorList>
    </citation>
    <scope>NUCLEOTIDE SEQUENCE [LARGE SCALE GENOMIC DNA]</scope>
    <source>
        <strain evidence="1 2">7D4C2</strain>
    </source>
</reference>
<gene>
    <name evidence="1" type="ORF">HCR03_10275</name>
</gene>
<name>A0A7G8T6C5_9FIRM</name>
<dbReference type="EMBL" id="CP060286">
    <property type="protein sequence ID" value="QNK39166.1"/>
    <property type="molecule type" value="Genomic_DNA"/>
</dbReference>
<organism evidence="1 2">
    <name type="scientific">Caproicibacter fermentans</name>
    <dbReference type="NCBI Taxonomy" id="2576756"/>
    <lineage>
        <taxon>Bacteria</taxon>
        <taxon>Bacillati</taxon>
        <taxon>Bacillota</taxon>
        <taxon>Clostridia</taxon>
        <taxon>Eubacteriales</taxon>
        <taxon>Acutalibacteraceae</taxon>
        <taxon>Caproicibacter</taxon>
    </lineage>
</organism>